<name>A0A9N8VLM8_9GLOM</name>
<proteinExistence type="predicted"/>
<accession>A0A9N8VLM8</accession>
<dbReference type="OrthoDB" id="10031156at2759"/>
<dbReference type="InterPro" id="IPR022155">
    <property type="entry name" value="DUF3684"/>
</dbReference>
<reference evidence="1" key="1">
    <citation type="submission" date="2021-06" db="EMBL/GenBank/DDBJ databases">
        <authorList>
            <person name="Kallberg Y."/>
            <person name="Tangrot J."/>
            <person name="Rosling A."/>
        </authorList>
    </citation>
    <scope>NUCLEOTIDE SEQUENCE</scope>
    <source>
        <strain evidence="1">CL551</strain>
    </source>
</reference>
<protein>
    <submittedName>
        <fullName evidence="1">3405_t:CDS:1</fullName>
    </submittedName>
</protein>
<evidence type="ECO:0000313" key="2">
    <source>
        <dbReference type="Proteomes" id="UP000789342"/>
    </source>
</evidence>
<dbReference type="PANTHER" id="PTHR47839:SF1">
    <property type="entry name" value="DOMAIN PROTEIN, PUTATIVE (AFU_ORTHOLOGUE AFUA_6G04830)-RELATED"/>
    <property type="match status" value="1"/>
</dbReference>
<sequence>MSLDAIKKKVMSNVAGELRVEVNQRHLIDKMLARYSSEFVLYRELMQNAGSNLFCKQLLIFRKLTKILLKDDAKASSVKISFECTKSRIITKKKCERIVIMNDGMAFRSQDWSRLKKIAEGNPDEQKIGAFGVGFYSLFSVCEEPFVSSGGQAMAFYWRGDQLFANHDSSVSDGPKWTTFLMDLREPLEVPELNKFSCFLANSLGFTVNLREILVCCNDQVMIHLTKQMGNTRPVDIHPKINKNSPLNMFKFKSVDMCSVLFSICRVILPAGTSPFKSLRNCRVEEDSILLQMVSGYLDVNIKKEFSAEMERITKKKPPSQTKIQMIFSRYDDIPKREISYAFNDLLQHSEQGKVFIGFRTHQTTGCLAHLAARVIPTVERESIDLAEKTLAVYNGELLSLSGTMFRILYEHEMNQIKKSYSESKLGRELLERQAAHILSHFTFRQSTPDFKVGSIIETHFLNCCSSKLSILSTHGVKPIDVVRLLSPEMTLFIKTIPSVPKLVFDYCTEFFVRAKDVTKQICDATIEDVFLELRSRNMDQDEMADLMQWWILYFTDCGDKEITPFLSNFLLLAAVRVGDSLLPLKNVRYYINPSKIPPDVDLPPSVLPYSISKKIKCEELQKFFGMWTEFTLVMWIRYIAEKPELEKDPLFNEKFWGIFSRRFLSISQDEKSTIRHLLAKKNIVPTKLGFKRPAESYLSEVTLFPDLPTVLMKNYSVKVSDKTLIELGVRDHVELQHVFDRLVNHENLDHMQLIKYLTKLMKDKKLAKTDIEKLKTTEIWIAEQPQNDPGTEFTVNVADKSPSNVQRYRAESLYTPQTHNRELGLPIIQWNKKWHSKMDEAKPTVHVAKFLIDLGLNEHPSLNNILCLASPTTALLFREKALKYFVENFKNKYSQYYDANSVDFKFLPCMEQDVYADPSECFSNAECNVMGFNVLRQDLRFQAEELGIKQHPSGKQLIDKLLDPPKSVNDARPIFNYLASRQGDFDHSDWKKLEALKFIPIHSKENSDEITHKSPRNCFFKSSEEMFSEFFPCIDFGEKANKFLEACGAKNKPTATHYAEFLVESSQIFWNRLKCTNKDEKMYATVLEIISRNLDMISDEPELLAKMKRHPILMCSTQYAGNKTKNFELDLASNIFINDKEQYRQIFNPPICPFDDTYVVSLYKKLGCRSLNEGVETTPLFDEEWAEDSVHSDDLHEIILERLPLYYHRFSDEEIQMDEDWLEKLEVKEINKITIEYTFKDTVKRQSTYASFHPNNRSKLYVACRNGDLYFPDIALALVERIHEKSQVDPSRMLVMLTSSLEDLQRMGYSIDRGIKGTMNISNLVEKSKNLPDESDDNSVSLYDNLFEAIRSCRSNSQGAINEQALLNVVESGNSAYCDIVPAQSLEYVGKEGKIEIYVAKGAPNILGTTMNKPLKSFSSLLIDIANVFGLEHNKIHIFYDRDSIAVAFNRQKTLFFSLKTYIELHYSEGSNSSIEAMSSWYLTMCHELAHNFIHEHSAGHEKYLQEFAKVFMSNFIRQILFVNRE</sequence>
<comment type="caution">
    <text evidence="1">The sequence shown here is derived from an EMBL/GenBank/DDBJ whole genome shotgun (WGS) entry which is preliminary data.</text>
</comment>
<keyword evidence="2" id="KW-1185">Reference proteome</keyword>
<gene>
    <name evidence="1" type="ORF">AMORRO_LOCUS1064</name>
</gene>
<dbReference type="Proteomes" id="UP000789342">
    <property type="component" value="Unassembled WGS sequence"/>
</dbReference>
<dbReference type="Gene3D" id="3.30.565.10">
    <property type="entry name" value="Histidine kinase-like ATPase, C-terminal domain"/>
    <property type="match status" value="1"/>
</dbReference>
<dbReference type="InterPro" id="IPR036890">
    <property type="entry name" value="HATPase_C_sf"/>
</dbReference>
<dbReference type="Pfam" id="PF12449">
    <property type="entry name" value="DUF3684"/>
    <property type="match status" value="1"/>
</dbReference>
<dbReference type="PANTHER" id="PTHR47839">
    <property type="entry name" value="DOMAIN PROTEIN, PUTATIVE (AFU_ORTHOLOGUE AFUA_6G04830)-RELATED"/>
    <property type="match status" value="1"/>
</dbReference>
<evidence type="ECO:0000313" key="1">
    <source>
        <dbReference type="EMBL" id="CAG8454354.1"/>
    </source>
</evidence>
<organism evidence="1 2">
    <name type="scientific">Acaulospora morrowiae</name>
    <dbReference type="NCBI Taxonomy" id="94023"/>
    <lineage>
        <taxon>Eukaryota</taxon>
        <taxon>Fungi</taxon>
        <taxon>Fungi incertae sedis</taxon>
        <taxon>Mucoromycota</taxon>
        <taxon>Glomeromycotina</taxon>
        <taxon>Glomeromycetes</taxon>
        <taxon>Diversisporales</taxon>
        <taxon>Acaulosporaceae</taxon>
        <taxon>Acaulospora</taxon>
    </lineage>
</organism>
<dbReference type="SUPFAM" id="SSF55874">
    <property type="entry name" value="ATPase domain of HSP90 chaperone/DNA topoisomerase II/histidine kinase"/>
    <property type="match status" value="1"/>
</dbReference>
<dbReference type="EMBL" id="CAJVPV010000386">
    <property type="protein sequence ID" value="CAG8454354.1"/>
    <property type="molecule type" value="Genomic_DNA"/>
</dbReference>